<comment type="caution">
    <text evidence="1">The sequence shown here is derived from an EMBL/GenBank/DDBJ whole genome shotgun (WGS) entry which is preliminary data.</text>
</comment>
<dbReference type="AlphaFoldDB" id="A0A5D4MD47"/>
<organism evidence="1 2">
    <name type="scientific">Rossellomorea vietnamensis</name>
    <dbReference type="NCBI Taxonomy" id="218284"/>
    <lineage>
        <taxon>Bacteria</taxon>
        <taxon>Bacillati</taxon>
        <taxon>Bacillota</taxon>
        <taxon>Bacilli</taxon>
        <taxon>Bacillales</taxon>
        <taxon>Bacillaceae</taxon>
        <taxon>Rossellomorea</taxon>
    </lineage>
</organism>
<dbReference type="Proteomes" id="UP000325182">
    <property type="component" value="Unassembled WGS sequence"/>
</dbReference>
<protein>
    <submittedName>
        <fullName evidence="1">Uncharacterized protein</fullName>
    </submittedName>
</protein>
<dbReference type="RefSeq" id="WP_113928242.1">
    <property type="nucleotide sequence ID" value="NZ_VTEG01000005.1"/>
</dbReference>
<reference evidence="1 2" key="1">
    <citation type="submission" date="2019-08" db="EMBL/GenBank/DDBJ databases">
        <title>Bacillus genomes from the desert of Cuatro Cienegas, Coahuila.</title>
        <authorList>
            <person name="Olmedo-Alvarez G."/>
        </authorList>
    </citation>
    <scope>NUCLEOTIDE SEQUENCE [LARGE SCALE GENOMIC DNA]</scope>
    <source>
        <strain evidence="1 2">CH128b_4D</strain>
    </source>
</reference>
<gene>
    <name evidence="1" type="ORF">FZC84_09880</name>
</gene>
<accession>A0A5D4MD47</accession>
<evidence type="ECO:0000313" key="1">
    <source>
        <dbReference type="EMBL" id="TYR99536.1"/>
    </source>
</evidence>
<sequence length="60" mass="6767">MEAVAAGMSFLFIALGLYFVIKKAVSEGINSSQEIKKLRSELRMLHKELKKDGNKIDKKI</sequence>
<dbReference type="EMBL" id="VTEG01000005">
    <property type="protein sequence ID" value="TYR99536.1"/>
    <property type="molecule type" value="Genomic_DNA"/>
</dbReference>
<name>A0A5D4MD47_9BACI</name>
<proteinExistence type="predicted"/>
<evidence type="ECO:0000313" key="2">
    <source>
        <dbReference type="Proteomes" id="UP000325182"/>
    </source>
</evidence>